<dbReference type="InterPro" id="IPR008920">
    <property type="entry name" value="TF_FadR/GntR_C"/>
</dbReference>
<reference evidence="5 6" key="1">
    <citation type="submission" date="2022-09" db="EMBL/GenBank/DDBJ databases">
        <title>Draft genome of isolate Be4.</title>
        <authorList>
            <person name="Sanchez-Castro I."/>
            <person name="Martinez-Rodriguez P."/>
            <person name="Descostes M."/>
            <person name="Merroun M."/>
        </authorList>
    </citation>
    <scope>NUCLEOTIDE SEQUENCE [LARGE SCALE GENOMIC DNA]</scope>
    <source>
        <strain evidence="5 6">Be4</strain>
    </source>
</reference>
<dbReference type="InterPro" id="IPR036390">
    <property type="entry name" value="WH_DNA-bd_sf"/>
</dbReference>
<dbReference type="InterPro" id="IPR000524">
    <property type="entry name" value="Tscrpt_reg_HTH_GntR"/>
</dbReference>
<dbReference type="EMBL" id="JAODYH010000004">
    <property type="protein sequence ID" value="MCT9810962.1"/>
    <property type="molecule type" value="Genomic_DNA"/>
</dbReference>
<dbReference type="Gene3D" id="1.10.10.10">
    <property type="entry name" value="Winged helix-like DNA-binding domain superfamily/Winged helix DNA-binding domain"/>
    <property type="match status" value="1"/>
</dbReference>
<dbReference type="SUPFAM" id="SSF46785">
    <property type="entry name" value="Winged helix' DNA-binding domain"/>
    <property type="match status" value="1"/>
</dbReference>
<keyword evidence="6" id="KW-1185">Reference proteome</keyword>
<dbReference type="SMART" id="SM00895">
    <property type="entry name" value="FCD"/>
    <property type="match status" value="1"/>
</dbReference>
<organism evidence="5 6">
    <name type="scientific">Acidovorax bellezanensis</name>
    <dbReference type="NCBI Taxonomy" id="2976702"/>
    <lineage>
        <taxon>Bacteria</taxon>
        <taxon>Pseudomonadati</taxon>
        <taxon>Pseudomonadota</taxon>
        <taxon>Betaproteobacteria</taxon>
        <taxon>Burkholderiales</taxon>
        <taxon>Comamonadaceae</taxon>
        <taxon>Acidovorax</taxon>
    </lineage>
</organism>
<dbReference type="Pfam" id="PF00392">
    <property type="entry name" value="GntR"/>
    <property type="match status" value="1"/>
</dbReference>
<dbReference type="InterPro" id="IPR036388">
    <property type="entry name" value="WH-like_DNA-bd_sf"/>
</dbReference>
<name>A0ABT2PNX9_9BURK</name>
<dbReference type="Gene3D" id="1.20.120.530">
    <property type="entry name" value="GntR ligand-binding domain-like"/>
    <property type="match status" value="1"/>
</dbReference>
<dbReference type="RefSeq" id="WP_261500123.1">
    <property type="nucleotide sequence ID" value="NZ_JAODYH010000004.1"/>
</dbReference>
<dbReference type="Pfam" id="PF07729">
    <property type="entry name" value="FCD"/>
    <property type="match status" value="1"/>
</dbReference>
<keyword evidence="3" id="KW-0804">Transcription</keyword>
<feature type="domain" description="HTH gntR-type" evidence="4">
    <location>
        <begin position="28"/>
        <end position="95"/>
    </location>
</feature>
<evidence type="ECO:0000256" key="3">
    <source>
        <dbReference type="ARBA" id="ARBA00023163"/>
    </source>
</evidence>
<protein>
    <submittedName>
        <fullName evidence="5">GntR family transcriptional regulator</fullName>
    </submittedName>
</protein>
<gene>
    <name evidence="5" type="ORF">N0K08_09970</name>
</gene>
<dbReference type="PRINTS" id="PR00035">
    <property type="entry name" value="HTHGNTR"/>
</dbReference>
<dbReference type="PROSITE" id="PS50949">
    <property type="entry name" value="HTH_GNTR"/>
    <property type="match status" value="1"/>
</dbReference>
<keyword evidence="1" id="KW-0805">Transcription regulation</keyword>
<dbReference type="SMART" id="SM00345">
    <property type="entry name" value="HTH_GNTR"/>
    <property type="match status" value="1"/>
</dbReference>
<dbReference type="PANTHER" id="PTHR43537:SF45">
    <property type="entry name" value="GNTR FAMILY REGULATORY PROTEIN"/>
    <property type="match status" value="1"/>
</dbReference>
<proteinExistence type="predicted"/>
<evidence type="ECO:0000313" key="6">
    <source>
        <dbReference type="Proteomes" id="UP001525968"/>
    </source>
</evidence>
<keyword evidence="2" id="KW-0238">DNA-binding</keyword>
<sequence>MARPSFVSAATLEGIASLQPYDSAEGRGKAADFVYAALRRAIVECTLPPGAALNEPVVAEQFAVSRSPVREAFRALAADGLLDIFPQRGSFVSRLERGALNDALFVREAIECAAVRLAAAAPLAERKMLSRIVQRHREALRFEDRDASLAADEDFHKSIVLLAGHASAWSVVLSARTRLERLRRLANKTIRGSEESVELHDQIAQAVIAGDAQLAEQLLRDHIRQVSGFIDRLAEIYPAYVA</sequence>
<dbReference type="CDD" id="cd07377">
    <property type="entry name" value="WHTH_GntR"/>
    <property type="match status" value="1"/>
</dbReference>
<comment type="caution">
    <text evidence="5">The sequence shown here is derived from an EMBL/GenBank/DDBJ whole genome shotgun (WGS) entry which is preliminary data.</text>
</comment>
<accession>A0ABT2PNX9</accession>
<dbReference type="Proteomes" id="UP001525968">
    <property type="component" value="Unassembled WGS sequence"/>
</dbReference>
<dbReference type="SUPFAM" id="SSF48008">
    <property type="entry name" value="GntR ligand-binding domain-like"/>
    <property type="match status" value="1"/>
</dbReference>
<evidence type="ECO:0000256" key="2">
    <source>
        <dbReference type="ARBA" id="ARBA00023125"/>
    </source>
</evidence>
<evidence type="ECO:0000313" key="5">
    <source>
        <dbReference type="EMBL" id="MCT9810962.1"/>
    </source>
</evidence>
<dbReference type="InterPro" id="IPR011711">
    <property type="entry name" value="GntR_C"/>
</dbReference>
<dbReference type="PANTHER" id="PTHR43537">
    <property type="entry name" value="TRANSCRIPTIONAL REGULATOR, GNTR FAMILY"/>
    <property type="match status" value="1"/>
</dbReference>
<evidence type="ECO:0000256" key="1">
    <source>
        <dbReference type="ARBA" id="ARBA00023015"/>
    </source>
</evidence>
<evidence type="ECO:0000259" key="4">
    <source>
        <dbReference type="PROSITE" id="PS50949"/>
    </source>
</evidence>